<feature type="transmembrane region" description="Helical" evidence="1">
    <location>
        <begin position="119"/>
        <end position="141"/>
    </location>
</feature>
<name>A0A1C7LQB5_GRIFR</name>
<dbReference type="OrthoDB" id="2744882at2759"/>
<evidence type="ECO:0000256" key="1">
    <source>
        <dbReference type="SAM" id="Phobius"/>
    </source>
</evidence>
<feature type="transmembrane region" description="Helical" evidence="1">
    <location>
        <begin position="245"/>
        <end position="264"/>
    </location>
</feature>
<feature type="transmembrane region" description="Helical" evidence="1">
    <location>
        <begin position="328"/>
        <end position="349"/>
    </location>
</feature>
<gene>
    <name evidence="3" type="ORF">A0H81_13253</name>
</gene>
<dbReference type="InterPro" id="IPR045340">
    <property type="entry name" value="DUF6533"/>
</dbReference>
<evidence type="ECO:0000259" key="2">
    <source>
        <dbReference type="Pfam" id="PF20151"/>
    </source>
</evidence>
<sequence length="395" mass="45106">MLFVPRGTTPISYRSRVSYVIYQKLARLTWLLLVGRRLHCVEDVFLRNAPRVITEYNCFRAHIWGSCLFIQAVHDTFVVNLSTAAALTWLVYDIFLNIEQEITLIWRARWSMVKVLYFLVRYYILLSLIITLAASNCHYILSEYILLANFILDSCMHWPWFTGLSEIVTAAIFGEALFLLRIYASYGRSKRILFVILFLYLAQMINGVVTACLEVISLDIIPHPPHFPIPGCLLSQPKGTSHATLAAWILNMSVACIYLVLILYKFGRDISFTRNAATPESNITFMEFRYMSPLIYMFLRDGIAYFFLVFASNMVNLVFSFVLDGRAIQTMGFSWLMAVYAVGSSRLCLNLRGLAISDGRTTTDDIELQTHATTCEFDLTENSTSLGTEFTEAEV</sequence>
<comment type="caution">
    <text evidence="3">The sequence shown here is derived from an EMBL/GenBank/DDBJ whole genome shotgun (WGS) entry which is preliminary data.</text>
</comment>
<accession>A0A1C7LQB5</accession>
<keyword evidence="4" id="KW-1185">Reference proteome</keyword>
<organism evidence="3 4">
    <name type="scientific">Grifola frondosa</name>
    <name type="common">Maitake</name>
    <name type="synonym">Polyporus frondosus</name>
    <dbReference type="NCBI Taxonomy" id="5627"/>
    <lineage>
        <taxon>Eukaryota</taxon>
        <taxon>Fungi</taxon>
        <taxon>Dikarya</taxon>
        <taxon>Basidiomycota</taxon>
        <taxon>Agaricomycotina</taxon>
        <taxon>Agaricomycetes</taxon>
        <taxon>Polyporales</taxon>
        <taxon>Grifolaceae</taxon>
        <taxon>Grifola</taxon>
    </lineage>
</organism>
<keyword evidence="1" id="KW-0812">Transmembrane</keyword>
<keyword evidence="1" id="KW-1133">Transmembrane helix</keyword>
<protein>
    <recommendedName>
        <fullName evidence="2">DUF6533 domain-containing protein</fullName>
    </recommendedName>
</protein>
<feature type="transmembrane region" description="Helical" evidence="1">
    <location>
        <begin position="303"/>
        <end position="322"/>
    </location>
</feature>
<dbReference type="Proteomes" id="UP000092993">
    <property type="component" value="Unassembled WGS sequence"/>
</dbReference>
<evidence type="ECO:0000313" key="3">
    <source>
        <dbReference type="EMBL" id="OBZ66913.1"/>
    </source>
</evidence>
<feature type="transmembrane region" description="Helical" evidence="1">
    <location>
        <begin position="77"/>
        <end position="98"/>
    </location>
</feature>
<keyword evidence="1" id="KW-0472">Membrane</keyword>
<dbReference type="OMA" id="MLIRINA"/>
<proteinExistence type="predicted"/>
<reference evidence="3 4" key="1">
    <citation type="submission" date="2016-03" db="EMBL/GenBank/DDBJ databases">
        <title>Whole genome sequencing of Grifola frondosa 9006-11.</title>
        <authorList>
            <person name="Min B."/>
            <person name="Park H."/>
            <person name="Kim J.-G."/>
            <person name="Cho H."/>
            <person name="Oh Y.-L."/>
            <person name="Kong W.-S."/>
            <person name="Choi I.-G."/>
        </authorList>
    </citation>
    <scope>NUCLEOTIDE SEQUENCE [LARGE SCALE GENOMIC DNA]</scope>
    <source>
        <strain evidence="3 4">9006-11</strain>
    </source>
</reference>
<dbReference type="EMBL" id="LUGG01000027">
    <property type="protein sequence ID" value="OBZ66913.1"/>
    <property type="molecule type" value="Genomic_DNA"/>
</dbReference>
<feature type="domain" description="DUF6533" evidence="2">
    <location>
        <begin position="83"/>
        <end position="126"/>
    </location>
</feature>
<evidence type="ECO:0000313" key="4">
    <source>
        <dbReference type="Proteomes" id="UP000092993"/>
    </source>
</evidence>
<feature type="transmembrane region" description="Helical" evidence="1">
    <location>
        <begin position="161"/>
        <end position="180"/>
    </location>
</feature>
<dbReference type="Pfam" id="PF20151">
    <property type="entry name" value="DUF6533"/>
    <property type="match status" value="1"/>
</dbReference>
<feature type="transmembrane region" description="Helical" evidence="1">
    <location>
        <begin position="192"/>
        <end position="216"/>
    </location>
</feature>
<dbReference type="AlphaFoldDB" id="A0A1C7LQB5"/>